<keyword evidence="2 7" id="KW-0813">Transport</keyword>
<keyword evidence="7" id="KW-0288">FMN</keyword>
<feature type="transmembrane region" description="Helical" evidence="7">
    <location>
        <begin position="134"/>
        <end position="158"/>
    </location>
</feature>
<accession>A0A1M7MYC7</accession>
<evidence type="ECO:0000313" key="9">
    <source>
        <dbReference type="EMBL" id="SHM96042.1"/>
    </source>
</evidence>
<keyword evidence="3 7" id="KW-0812">Transmembrane</keyword>
<dbReference type="GO" id="GO:0046872">
    <property type="term" value="F:metal ion binding"/>
    <property type="evidence" value="ECO:0007669"/>
    <property type="project" value="UniProtKB-KW"/>
</dbReference>
<feature type="transmembrane region" description="Helical" evidence="7">
    <location>
        <begin position="74"/>
        <end position="92"/>
    </location>
</feature>
<evidence type="ECO:0000256" key="6">
    <source>
        <dbReference type="ARBA" id="ARBA00023136"/>
    </source>
</evidence>
<keyword evidence="7" id="KW-0285">Flavoprotein</keyword>
<feature type="transmembrane region" description="Helical" evidence="7">
    <location>
        <begin position="225"/>
        <end position="248"/>
    </location>
</feature>
<comment type="cofactor">
    <cofactor evidence="7">
        <name>heme b</name>
        <dbReference type="ChEBI" id="CHEBI:60344"/>
    </cofactor>
    <text evidence="7">Binds 1 heme b (iron(II)-protoporphyrin IX) group per subunit.</text>
</comment>
<feature type="transmembrane region" description="Helical" evidence="7">
    <location>
        <begin position="268"/>
        <end position="287"/>
    </location>
</feature>
<keyword evidence="7" id="KW-0249">Electron transport</keyword>
<feature type="domain" description="Ferric oxidoreductase" evidence="8">
    <location>
        <begin position="72"/>
        <end position="183"/>
    </location>
</feature>
<dbReference type="AlphaFoldDB" id="A0A1M7MYC7"/>
<evidence type="ECO:0000256" key="7">
    <source>
        <dbReference type="HAMAP-Rule" id="MF_01207"/>
    </source>
</evidence>
<dbReference type="STRING" id="735517.SAMN05444272_3609"/>
<comment type="subunit">
    <text evidence="7">Heterodimer of a catalytic subunit (MsrP) and a heme-binding subunit (MsrQ).</text>
</comment>
<dbReference type="Proteomes" id="UP000186002">
    <property type="component" value="Unassembled WGS sequence"/>
</dbReference>
<dbReference type="GO" id="GO:0010181">
    <property type="term" value="F:FMN binding"/>
    <property type="evidence" value="ECO:0007669"/>
    <property type="project" value="UniProtKB-UniRule"/>
</dbReference>
<evidence type="ECO:0000256" key="2">
    <source>
        <dbReference type="ARBA" id="ARBA00022448"/>
    </source>
</evidence>
<name>A0A1M7MYC7_9HYPH</name>
<protein>
    <recommendedName>
        <fullName evidence="7">Protein-methionine-sulfoxide reductase heme-binding subunit MsrQ</fullName>
    </recommendedName>
    <alternativeName>
        <fullName evidence="7">Flavocytochrome MsrQ</fullName>
    </alternativeName>
</protein>
<keyword evidence="7" id="KW-0349">Heme</keyword>
<evidence type="ECO:0000256" key="3">
    <source>
        <dbReference type="ARBA" id="ARBA00022692"/>
    </source>
</evidence>
<proteinExistence type="inferred from homology"/>
<dbReference type="PANTHER" id="PTHR36964:SF1">
    <property type="entry name" value="PROTEIN-METHIONINE-SULFOXIDE REDUCTASE HEME-BINDING SUBUNIT MSRQ"/>
    <property type="match status" value="1"/>
</dbReference>
<dbReference type="PANTHER" id="PTHR36964">
    <property type="entry name" value="PROTEIN-METHIONINE-SULFOXIDE REDUCTASE HEME-BINDING SUBUNIT MSRQ"/>
    <property type="match status" value="1"/>
</dbReference>
<dbReference type="Pfam" id="PF01794">
    <property type="entry name" value="Ferric_reduct"/>
    <property type="match status" value="1"/>
</dbReference>
<feature type="transmembrane region" description="Helical" evidence="7">
    <location>
        <begin position="104"/>
        <end position="122"/>
    </location>
</feature>
<dbReference type="GO" id="GO:0005886">
    <property type="term" value="C:plasma membrane"/>
    <property type="evidence" value="ECO:0007669"/>
    <property type="project" value="UniProtKB-SubCell"/>
</dbReference>
<feature type="transmembrane region" description="Helical" evidence="7">
    <location>
        <begin position="34"/>
        <end position="54"/>
    </location>
</feature>
<evidence type="ECO:0000259" key="8">
    <source>
        <dbReference type="Pfam" id="PF01794"/>
    </source>
</evidence>
<evidence type="ECO:0000256" key="1">
    <source>
        <dbReference type="ARBA" id="ARBA00004141"/>
    </source>
</evidence>
<dbReference type="GO" id="GO:0016679">
    <property type="term" value="F:oxidoreductase activity, acting on diphenols and related substances as donors"/>
    <property type="evidence" value="ECO:0007669"/>
    <property type="project" value="TreeGrafter"/>
</dbReference>
<comment type="subcellular location">
    <subcellularLocation>
        <location evidence="7">Cell membrane</location>
        <topology evidence="7">Multi-pass membrane protein</topology>
    </subcellularLocation>
    <subcellularLocation>
        <location evidence="1">Membrane</location>
        <topology evidence="1">Multi-pass membrane protein</topology>
    </subcellularLocation>
</comment>
<reference evidence="9 10" key="1">
    <citation type="submission" date="2016-11" db="EMBL/GenBank/DDBJ databases">
        <authorList>
            <person name="Jaros S."/>
            <person name="Januszkiewicz K."/>
            <person name="Wedrychowicz H."/>
        </authorList>
    </citation>
    <scope>NUCLEOTIDE SEQUENCE [LARGE SCALE GENOMIC DNA]</scope>
    <source>
        <strain evidence="9 10">DSM 22153</strain>
    </source>
</reference>
<keyword evidence="7" id="KW-0479">Metal-binding</keyword>
<dbReference type="GO" id="GO:0009055">
    <property type="term" value="F:electron transfer activity"/>
    <property type="evidence" value="ECO:0007669"/>
    <property type="project" value="UniProtKB-UniRule"/>
</dbReference>
<dbReference type="InterPro" id="IPR022837">
    <property type="entry name" value="MsrQ-like"/>
</dbReference>
<dbReference type="GO" id="GO:0020037">
    <property type="term" value="F:heme binding"/>
    <property type="evidence" value="ECO:0007669"/>
    <property type="project" value="UniProtKB-UniRule"/>
</dbReference>
<organism evidence="9 10">
    <name type="scientific">Roseibium suaedae</name>
    <dbReference type="NCBI Taxonomy" id="735517"/>
    <lineage>
        <taxon>Bacteria</taxon>
        <taxon>Pseudomonadati</taxon>
        <taxon>Pseudomonadota</taxon>
        <taxon>Alphaproteobacteria</taxon>
        <taxon>Hyphomicrobiales</taxon>
        <taxon>Stappiaceae</taxon>
        <taxon>Roseibium</taxon>
    </lineage>
</organism>
<comment type="similarity">
    <text evidence="7">Belongs to the MsrQ family.</text>
</comment>
<keyword evidence="4 7" id="KW-1133">Transmembrane helix</keyword>
<comment type="caution">
    <text evidence="7">Lacks conserved residue(s) required for the propagation of feature annotation.</text>
</comment>
<keyword evidence="10" id="KW-1185">Reference proteome</keyword>
<dbReference type="GO" id="GO:0030091">
    <property type="term" value="P:protein repair"/>
    <property type="evidence" value="ECO:0007669"/>
    <property type="project" value="UniProtKB-UniRule"/>
</dbReference>
<gene>
    <name evidence="7" type="primary">msrQ</name>
    <name evidence="9" type="ORF">SAMN05444272_3609</name>
</gene>
<evidence type="ECO:0000313" key="10">
    <source>
        <dbReference type="Proteomes" id="UP000186002"/>
    </source>
</evidence>
<comment type="cofactor">
    <cofactor evidence="7">
        <name>FMN</name>
        <dbReference type="ChEBI" id="CHEBI:58210"/>
    </cofactor>
    <text evidence="7">Binds 1 FMN per subunit.</text>
</comment>
<evidence type="ECO:0000256" key="5">
    <source>
        <dbReference type="ARBA" id="ARBA00023004"/>
    </source>
</evidence>
<feature type="transmembrane region" description="Helical" evidence="7">
    <location>
        <begin position="195"/>
        <end position="213"/>
    </location>
</feature>
<keyword evidence="5 7" id="KW-0408">Iron</keyword>
<feature type="transmembrane region" description="Helical" evidence="7">
    <location>
        <begin position="170"/>
        <end position="189"/>
    </location>
</feature>
<dbReference type="InterPro" id="IPR013130">
    <property type="entry name" value="Fe3_Rdtase_TM_dom"/>
</dbReference>
<evidence type="ECO:0000256" key="4">
    <source>
        <dbReference type="ARBA" id="ARBA00022989"/>
    </source>
</evidence>
<comment type="function">
    <text evidence="7">Part of the MsrPQ system that repairs oxidized periplasmic proteins containing methionine sulfoxide residues (Met-O), using respiratory chain electrons. Thus protects these proteins from oxidative-stress damage caused by reactive species of oxygen and chlorine generated by the host defense mechanisms. MsrPQ is essential for the maintenance of envelope integrity under bleach stress, rescuing a wide series of structurally unrelated periplasmic proteins from methionine oxidation. MsrQ provides electrons for reduction to the reductase catalytic subunit MsrP, using the quinone pool of the respiratory chain.</text>
</comment>
<dbReference type="EMBL" id="FRBW01000004">
    <property type="protein sequence ID" value="SHM96042.1"/>
    <property type="molecule type" value="Genomic_DNA"/>
</dbReference>
<keyword evidence="7" id="KW-1003">Cell membrane</keyword>
<sequence>MRGARFRFTSEAMTQVSTVLSAMPWMDRQGRLSVFRLAVFLILLAPAADLLFFLFFGPVFPEPYELAIHESGDWAVRFLVLSLAITPARRIFSWNKLIGVRRMIGVSVLFYVLLHLVLYVASEHWSLPKVVSEIALRFYLTIGFVALLGLAALGITSFDRMIRRLGRRWNQLHMLVYPIAGLALWHYFLQSKSDVSSAVLMAGLFALLMLYRIAVRLKLPLASPLVLAGCAAGGAAAAAGIEFAWYALATGIPAKLVFLANFDVQYELRPAVWVGIAGLSVAVIRMLQMLLPMVRSKLKAA</sequence>
<keyword evidence="6 7" id="KW-0472">Membrane</keyword>
<dbReference type="HAMAP" id="MF_01207">
    <property type="entry name" value="MsrQ"/>
    <property type="match status" value="1"/>
</dbReference>